<name>A0ABN2RJD3_9ACTN</name>
<dbReference type="EMBL" id="BAAAPB010000004">
    <property type="protein sequence ID" value="GAA1970112.1"/>
    <property type="molecule type" value="Genomic_DNA"/>
</dbReference>
<sequence>MTSPSRPAKTASYTTQEQLSLAQTCGGSANGKGESVREYLVMVVLDSGDGVQSGRRQLRPAGV</sequence>
<evidence type="ECO:0000313" key="1">
    <source>
        <dbReference type="EMBL" id="GAA1970112.1"/>
    </source>
</evidence>
<keyword evidence="2" id="KW-1185">Reference proteome</keyword>
<gene>
    <name evidence="1" type="ORF">GCM10009798_33540</name>
</gene>
<dbReference type="Proteomes" id="UP001500571">
    <property type="component" value="Unassembled WGS sequence"/>
</dbReference>
<protein>
    <submittedName>
        <fullName evidence="1">Uncharacterized protein</fullName>
    </submittedName>
</protein>
<proteinExistence type="predicted"/>
<comment type="caution">
    <text evidence="1">The sequence shown here is derived from an EMBL/GenBank/DDBJ whole genome shotgun (WGS) entry which is preliminary data.</text>
</comment>
<accession>A0ABN2RJD3</accession>
<organism evidence="1 2">
    <name type="scientific">Nocardioides panacihumi</name>
    <dbReference type="NCBI Taxonomy" id="400774"/>
    <lineage>
        <taxon>Bacteria</taxon>
        <taxon>Bacillati</taxon>
        <taxon>Actinomycetota</taxon>
        <taxon>Actinomycetes</taxon>
        <taxon>Propionibacteriales</taxon>
        <taxon>Nocardioidaceae</taxon>
        <taxon>Nocardioides</taxon>
    </lineage>
</organism>
<evidence type="ECO:0000313" key="2">
    <source>
        <dbReference type="Proteomes" id="UP001500571"/>
    </source>
</evidence>
<dbReference type="RefSeq" id="WP_344046766.1">
    <property type="nucleotide sequence ID" value="NZ_BAAAPB010000004.1"/>
</dbReference>
<reference evidence="1 2" key="1">
    <citation type="journal article" date="2019" name="Int. J. Syst. Evol. Microbiol.">
        <title>The Global Catalogue of Microorganisms (GCM) 10K type strain sequencing project: providing services to taxonomists for standard genome sequencing and annotation.</title>
        <authorList>
            <consortium name="The Broad Institute Genomics Platform"/>
            <consortium name="The Broad Institute Genome Sequencing Center for Infectious Disease"/>
            <person name="Wu L."/>
            <person name="Ma J."/>
        </authorList>
    </citation>
    <scope>NUCLEOTIDE SEQUENCE [LARGE SCALE GENOMIC DNA]</scope>
    <source>
        <strain evidence="1 2">JCM 15309</strain>
    </source>
</reference>